<comment type="caution">
    <text evidence="1">The sequence shown here is derived from an EMBL/GenBank/DDBJ whole genome shotgun (WGS) entry which is preliminary data.</text>
</comment>
<accession>A0ABQ5FUS7</accession>
<protein>
    <submittedName>
        <fullName evidence="1">Uncharacterized protein</fullName>
    </submittedName>
</protein>
<dbReference type="PANTHER" id="PTHR31727">
    <property type="entry name" value="OLEOYL-ACYL CARRIER PROTEIN THIOESTERASE 1, CHLOROPLASTIC"/>
    <property type="match status" value="1"/>
</dbReference>
<dbReference type="PANTHER" id="PTHR31727:SF6">
    <property type="entry name" value="OLEOYL-ACYL CARRIER PROTEIN THIOESTERASE 1, CHLOROPLASTIC"/>
    <property type="match status" value="1"/>
</dbReference>
<keyword evidence="2" id="KW-1185">Reference proteome</keyword>
<evidence type="ECO:0000313" key="2">
    <source>
        <dbReference type="Proteomes" id="UP001151760"/>
    </source>
</evidence>
<proteinExistence type="predicted"/>
<gene>
    <name evidence="1" type="ORF">Tco_1018601</name>
</gene>
<reference evidence="1" key="2">
    <citation type="submission" date="2022-01" db="EMBL/GenBank/DDBJ databases">
        <authorList>
            <person name="Yamashiro T."/>
            <person name="Shiraishi A."/>
            <person name="Satake H."/>
            <person name="Nakayama K."/>
        </authorList>
    </citation>
    <scope>NUCLEOTIDE SEQUENCE</scope>
</reference>
<name>A0ABQ5FUS7_9ASTR</name>
<organism evidence="1 2">
    <name type="scientific">Tanacetum coccineum</name>
    <dbReference type="NCBI Taxonomy" id="301880"/>
    <lineage>
        <taxon>Eukaryota</taxon>
        <taxon>Viridiplantae</taxon>
        <taxon>Streptophyta</taxon>
        <taxon>Embryophyta</taxon>
        <taxon>Tracheophyta</taxon>
        <taxon>Spermatophyta</taxon>
        <taxon>Magnoliopsida</taxon>
        <taxon>eudicotyledons</taxon>
        <taxon>Gunneridae</taxon>
        <taxon>Pentapetalae</taxon>
        <taxon>asterids</taxon>
        <taxon>campanulids</taxon>
        <taxon>Asterales</taxon>
        <taxon>Asteraceae</taxon>
        <taxon>Asteroideae</taxon>
        <taxon>Anthemideae</taxon>
        <taxon>Anthemidinae</taxon>
        <taxon>Tanacetum</taxon>
    </lineage>
</organism>
<dbReference type="EMBL" id="BQNB010017778">
    <property type="protein sequence ID" value="GJT67121.1"/>
    <property type="molecule type" value="Genomic_DNA"/>
</dbReference>
<evidence type="ECO:0000313" key="1">
    <source>
        <dbReference type="EMBL" id="GJT67121.1"/>
    </source>
</evidence>
<reference evidence="1" key="1">
    <citation type="journal article" date="2022" name="Int. J. Mol. Sci.">
        <title>Draft Genome of Tanacetum Coccineum: Genomic Comparison of Closely Related Tanacetum-Family Plants.</title>
        <authorList>
            <person name="Yamashiro T."/>
            <person name="Shiraishi A."/>
            <person name="Nakayama K."/>
            <person name="Satake H."/>
        </authorList>
    </citation>
    <scope>NUCLEOTIDE SEQUENCE</scope>
</reference>
<sequence length="117" mass="12585">MVSEPPLVSMPMTSSNLYVNGITFATANFRPTSYYGRKKVVSCSSLPRRVSTSNTMTSGDQASGLNALRLGDLSEDGLFYKEKFVIRFSEVGVNGAATIETIATLLQNLGVNEMGHA</sequence>
<dbReference type="InterPro" id="IPR045023">
    <property type="entry name" value="FATA/B"/>
</dbReference>
<dbReference type="Proteomes" id="UP001151760">
    <property type="component" value="Unassembled WGS sequence"/>
</dbReference>